<keyword evidence="5" id="KW-1184">Jasmonic acid signaling pathway</keyword>
<dbReference type="GO" id="GO:2000022">
    <property type="term" value="P:regulation of jasmonic acid mediated signaling pathway"/>
    <property type="evidence" value="ECO:0007669"/>
    <property type="project" value="UniProtKB-ARBA"/>
</dbReference>
<evidence type="ECO:0000256" key="9">
    <source>
        <dbReference type="ARBA" id="ARBA00023004"/>
    </source>
</evidence>
<comment type="cofactor">
    <cofactor evidence="2">
        <name>L-ascorbate</name>
        <dbReference type="ChEBI" id="CHEBI:38290"/>
    </cofactor>
</comment>
<comment type="cofactor">
    <cofactor evidence="1">
        <name>Fe(2+)</name>
        <dbReference type="ChEBI" id="CHEBI:29033"/>
    </cofactor>
</comment>
<evidence type="ECO:0000256" key="7">
    <source>
        <dbReference type="ARBA" id="ARBA00022964"/>
    </source>
</evidence>
<evidence type="ECO:0000313" key="14">
    <source>
        <dbReference type="EMBL" id="JAU14434.1"/>
    </source>
</evidence>
<dbReference type="GO" id="GO:1900366">
    <property type="term" value="P:negative regulation of defense response to insect"/>
    <property type="evidence" value="ECO:0007669"/>
    <property type="project" value="UniProtKB-ARBA"/>
</dbReference>
<evidence type="ECO:0000256" key="5">
    <source>
        <dbReference type="ARBA" id="ARBA00022819"/>
    </source>
</evidence>
<dbReference type="PRINTS" id="PR00682">
    <property type="entry name" value="IPNSYNTHASE"/>
</dbReference>
<evidence type="ECO:0000259" key="13">
    <source>
        <dbReference type="PROSITE" id="PS51471"/>
    </source>
</evidence>
<organism evidence="14">
    <name type="scientific">Noccaea caerulescens</name>
    <name type="common">Alpine penny-cress</name>
    <name type="synonym">Thlaspi caerulescens</name>
    <dbReference type="NCBI Taxonomy" id="107243"/>
    <lineage>
        <taxon>Eukaryota</taxon>
        <taxon>Viridiplantae</taxon>
        <taxon>Streptophyta</taxon>
        <taxon>Embryophyta</taxon>
        <taxon>Tracheophyta</taxon>
        <taxon>Spermatophyta</taxon>
        <taxon>Magnoliopsida</taxon>
        <taxon>eudicotyledons</taxon>
        <taxon>Gunneridae</taxon>
        <taxon>Pentapetalae</taxon>
        <taxon>rosids</taxon>
        <taxon>malvids</taxon>
        <taxon>Brassicales</taxon>
        <taxon>Brassicaceae</taxon>
        <taxon>Coluteocarpeae</taxon>
        <taxon>Noccaea</taxon>
    </lineage>
</organism>
<sequence>MNHHDEIKNSLNDQEQEQEVKMRDQDKNKDGLDKKWPEPIVRVQSLAESNLTTLPDRYVKPPSQRPKTITINHQPEADPLNIPIIDLDSLFSGNEDDKKKISEACREFGFFQVINHGVKPELMDAAREAWRNFFNLSVEAKEVHSNSPRTYEGYGSRLGVEKGAILDWNDYYFLHFLPLHLKDFNKWPSLPSNIREVMDDYGKELVKLGGRLVSVLSSNLGLNEEQLQEAFGGEDVGACMRVNYYPKCPRPELALGLSPHSDPGGITILLPDDHVAGLQVHHGDTWITVNPLPHAFVVNLGDQIQILSNSIYKSSEHRVLVNSQKERVSLAFFYNPKSDIPIQPMQQLVSSTNPPLYPPITFDQYRLFIRTQGPRGKSYVESHVSPR</sequence>
<dbReference type="InterPro" id="IPR044861">
    <property type="entry name" value="IPNS-like_FE2OG_OXY"/>
</dbReference>
<dbReference type="InterPro" id="IPR026992">
    <property type="entry name" value="DIOX_N"/>
</dbReference>
<proteinExistence type="inferred from homology"/>
<evidence type="ECO:0000256" key="10">
    <source>
        <dbReference type="ARBA" id="ARBA00052139"/>
    </source>
</evidence>
<evidence type="ECO:0000256" key="12">
    <source>
        <dbReference type="SAM" id="MobiDB-lite"/>
    </source>
</evidence>
<dbReference type="AlphaFoldDB" id="A0A1J3D395"/>
<keyword evidence="4 11" id="KW-0479">Metal-binding</keyword>
<dbReference type="FunFam" id="2.60.120.330:FF:000008">
    <property type="entry name" value="Jasmonate-regulated gene 21"/>
    <property type="match status" value="1"/>
</dbReference>
<name>A0A1J3D395_NOCCA</name>
<keyword evidence="9 11" id="KW-0408">Iron</keyword>
<comment type="similarity">
    <text evidence="3 11">Belongs to the iron/ascorbate-dependent oxidoreductase family.</text>
</comment>
<dbReference type="Pfam" id="PF14226">
    <property type="entry name" value="DIOX_N"/>
    <property type="match status" value="1"/>
</dbReference>
<dbReference type="GO" id="GO:0051213">
    <property type="term" value="F:dioxygenase activity"/>
    <property type="evidence" value="ECO:0007669"/>
    <property type="project" value="UniProtKB-KW"/>
</dbReference>
<protein>
    <submittedName>
        <fullName evidence="14">Leucoanthocyanidin dioxygenase</fullName>
    </submittedName>
</protein>
<feature type="domain" description="Fe2OG dioxygenase" evidence="13">
    <location>
        <begin position="235"/>
        <end position="336"/>
    </location>
</feature>
<evidence type="ECO:0000256" key="4">
    <source>
        <dbReference type="ARBA" id="ARBA00022723"/>
    </source>
</evidence>
<reference evidence="14" key="1">
    <citation type="submission" date="2016-07" db="EMBL/GenBank/DDBJ databases">
        <title>De novo transcriptome assembly of four accessions of the metal hyperaccumulator plant Noccaea caerulescens.</title>
        <authorList>
            <person name="Blande D."/>
            <person name="Halimaa P."/>
            <person name="Tervahauta A.I."/>
            <person name="Aarts M.G."/>
            <person name="Karenlampi S.O."/>
        </authorList>
    </citation>
    <scope>NUCLEOTIDE SEQUENCE</scope>
</reference>
<evidence type="ECO:0000256" key="8">
    <source>
        <dbReference type="ARBA" id="ARBA00023002"/>
    </source>
</evidence>
<evidence type="ECO:0000256" key="1">
    <source>
        <dbReference type="ARBA" id="ARBA00001954"/>
    </source>
</evidence>
<dbReference type="PROSITE" id="PS51471">
    <property type="entry name" value="FE2OG_OXY"/>
    <property type="match status" value="1"/>
</dbReference>
<dbReference type="PANTHER" id="PTHR47991">
    <property type="entry name" value="OXOGLUTARATE/IRON-DEPENDENT DIOXYGENASE"/>
    <property type="match status" value="1"/>
</dbReference>
<feature type="region of interest" description="Disordered" evidence="12">
    <location>
        <begin position="1"/>
        <end position="37"/>
    </location>
</feature>
<keyword evidence="8 11" id="KW-0560">Oxidoreductase</keyword>
<keyword evidence="7 14" id="KW-0223">Dioxygenase</keyword>
<dbReference type="GO" id="GO:0006952">
    <property type="term" value="P:defense response"/>
    <property type="evidence" value="ECO:0007669"/>
    <property type="project" value="UniProtKB-KW"/>
</dbReference>
<evidence type="ECO:0000256" key="6">
    <source>
        <dbReference type="ARBA" id="ARBA00022821"/>
    </source>
</evidence>
<gene>
    <name evidence="14" type="ORF">GA_TR582_c0_g1_i1_g.1944</name>
</gene>
<dbReference type="Pfam" id="PF03171">
    <property type="entry name" value="2OG-FeII_Oxy"/>
    <property type="match status" value="1"/>
</dbReference>
<dbReference type="SUPFAM" id="SSF51197">
    <property type="entry name" value="Clavaminate synthase-like"/>
    <property type="match status" value="1"/>
</dbReference>
<dbReference type="GO" id="GO:0046872">
    <property type="term" value="F:metal ion binding"/>
    <property type="evidence" value="ECO:0007669"/>
    <property type="project" value="UniProtKB-KW"/>
</dbReference>
<dbReference type="GO" id="GO:1900150">
    <property type="term" value="P:regulation of defense response to fungus"/>
    <property type="evidence" value="ECO:0007669"/>
    <property type="project" value="UniProtKB-ARBA"/>
</dbReference>
<keyword evidence="6" id="KW-0611">Plant defense</keyword>
<dbReference type="InterPro" id="IPR005123">
    <property type="entry name" value="Oxoglu/Fe-dep_dioxygenase_dom"/>
</dbReference>
<dbReference type="InterPro" id="IPR050295">
    <property type="entry name" value="Plant_2OG-oxidoreductases"/>
</dbReference>
<evidence type="ECO:0000256" key="3">
    <source>
        <dbReference type="ARBA" id="ARBA00008056"/>
    </source>
</evidence>
<feature type="compositionally biased region" description="Basic and acidic residues" evidence="12">
    <location>
        <begin position="18"/>
        <end position="37"/>
    </location>
</feature>
<evidence type="ECO:0000256" key="11">
    <source>
        <dbReference type="RuleBase" id="RU003682"/>
    </source>
</evidence>
<dbReference type="EMBL" id="GEVI01017886">
    <property type="protein sequence ID" value="JAU14434.1"/>
    <property type="molecule type" value="Transcribed_RNA"/>
</dbReference>
<comment type="catalytic activity">
    <reaction evidence="10">
        <text>jasmonate + 2-oxoglutarate + O2 = (1R,2R)-12-hydroxyjasmonate + succinate + CO2</text>
        <dbReference type="Rhea" id="RHEA:67144"/>
        <dbReference type="ChEBI" id="CHEBI:15379"/>
        <dbReference type="ChEBI" id="CHEBI:16526"/>
        <dbReference type="ChEBI" id="CHEBI:16810"/>
        <dbReference type="ChEBI" id="CHEBI:30031"/>
        <dbReference type="ChEBI" id="CHEBI:58431"/>
        <dbReference type="ChEBI" id="CHEBI:132022"/>
    </reaction>
    <physiologicalReaction direction="left-to-right" evidence="10">
        <dbReference type="Rhea" id="RHEA:67145"/>
    </physiologicalReaction>
</comment>
<dbReference type="GO" id="GO:0120091">
    <property type="term" value="F:jasmonic acid hydrolase"/>
    <property type="evidence" value="ECO:0007669"/>
    <property type="project" value="UniProtKB-ARBA"/>
</dbReference>
<dbReference type="InterPro" id="IPR027443">
    <property type="entry name" value="IPNS-like_sf"/>
</dbReference>
<evidence type="ECO:0000256" key="2">
    <source>
        <dbReference type="ARBA" id="ARBA00001961"/>
    </source>
</evidence>
<dbReference type="Gene3D" id="2.60.120.330">
    <property type="entry name" value="B-lactam Antibiotic, Isopenicillin N Synthase, Chain"/>
    <property type="match status" value="1"/>
</dbReference>
<accession>A0A1J3D395</accession>